<keyword evidence="4" id="KW-0472">Membrane</keyword>
<keyword evidence="4" id="KW-0812">Transmembrane</keyword>
<dbReference type="EMBL" id="JADKNH010000004">
    <property type="protein sequence ID" value="MBF4693185.1"/>
    <property type="molecule type" value="Genomic_DNA"/>
</dbReference>
<evidence type="ECO:0000256" key="3">
    <source>
        <dbReference type="SAM" id="Coils"/>
    </source>
</evidence>
<gene>
    <name evidence="7" type="ORF">ISU02_08635</name>
</gene>
<name>A0ABR9ZRV9_9FIRM</name>
<dbReference type="PANTHER" id="PTHR32347:SF14">
    <property type="entry name" value="EFFLUX SYSTEM COMPONENT YKNX-RELATED"/>
    <property type="match status" value="1"/>
</dbReference>
<feature type="domain" description="YknX-like C-terminal permuted SH3-like" evidence="5">
    <location>
        <begin position="339"/>
        <end position="406"/>
    </location>
</feature>
<evidence type="ECO:0000313" key="7">
    <source>
        <dbReference type="EMBL" id="MBF4693185.1"/>
    </source>
</evidence>
<evidence type="ECO:0000313" key="8">
    <source>
        <dbReference type="Proteomes" id="UP000614200"/>
    </source>
</evidence>
<comment type="subcellular location">
    <subcellularLocation>
        <location evidence="1">Cell envelope</location>
    </subcellularLocation>
</comment>
<organism evidence="7 8">
    <name type="scientific">Fusibacter ferrireducens</name>
    <dbReference type="NCBI Taxonomy" id="2785058"/>
    <lineage>
        <taxon>Bacteria</taxon>
        <taxon>Bacillati</taxon>
        <taxon>Bacillota</taxon>
        <taxon>Clostridia</taxon>
        <taxon>Eubacteriales</taxon>
        <taxon>Eubacteriales Family XII. Incertae Sedis</taxon>
        <taxon>Fusibacter</taxon>
    </lineage>
</organism>
<feature type="transmembrane region" description="Helical" evidence="4">
    <location>
        <begin position="7"/>
        <end position="25"/>
    </location>
</feature>
<proteinExistence type="predicted"/>
<feature type="coiled-coil region" evidence="3">
    <location>
        <begin position="192"/>
        <end position="219"/>
    </location>
</feature>
<evidence type="ECO:0000256" key="4">
    <source>
        <dbReference type="SAM" id="Phobius"/>
    </source>
</evidence>
<dbReference type="Proteomes" id="UP000614200">
    <property type="component" value="Unassembled WGS sequence"/>
</dbReference>
<accession>A0ABR9ZRV9</accession>
<dbReference type="InterPro" id="IPR058636">
    <property type="entry name" value="Beta-barrel_YknX"/>
</dbReference>
<dbReference type="Pfam" id="PF25990">
    <property type="entry name" value="Beta-barrel_YknX"/>
    <property type="match status" value="1"/>
</dbReference>
<dbReference type="Gene3D" id="2.40.50.100">
    <property type="match status" value="1"/>
</dbReference>
<evidence type="ECO:0000256" key="1">
    <source>
        <dbReference type="ARBA" id="ARBA00004196"/>
    </source>
</evidence>
<dbReference type="RefSeq" id="WP_194701412.1">
    <property type="nucleotide sequence ID" value="NZ_JADKNH010000004.1"/>
</dbReference>
<evidence type="ECO:0000259" key="6">
    <source>
        <dbReference type="Pfam" id="PF25990"/>
    </source>
</evidence>
<dbReference type="PANTHER" id="PTHR32347">
    <property type="entry name" value="EFFLUX SYSTEM COMPONENT YKNX-RELATED"/>
    <property type="match status" value="1"/>
</dbReference>
<keyword evidence="4" id="KW-1133">Transmembrane helix</keyword>
<dbReference type="Gene3D" id="2.40.30.170">
    <property type="match status" value="1"/>
</dbReference>
<feature type="domain" description="YknX-like beta-barrel" evidence="6">
    <location>
        <begin position="253"/>
        <end position="330"/>
    </location>
</feature>
<keyword evidence="8" id="KW-1185">Reference proteome</keyword>
<dbReference type="SUPFAM" id="SSF111369">
    <property type="entry name" value="HlyD-like secretion proteins"/>
    <property type="match status" value="1"/>
</dbReference>
<keyword evidence="2 3" id="KW-0175">Coiled coil</keyword>
<dbReference type="Pfam" id="PF25989">
    <property type="entry name" value="YknX_C"/>
    <property type="match status" value="1"/>
</dbReference>
<dbReference type="InterPro" id="IPR058637">
    <property type="entry name" value="YknX-like_C"/>
</dbReference>
<evidence type="ECO:0000256" key="2">
    <source>
        <dbReference type="ARBA" id="ARBA00023054"/>
    </source>
</evidence>
<sequence>MKGKKKYLVILGIVIIVAIVIAATFKSKSQDQDSSKASIYVDVASVEKADLSSTITTKGTVVAKASAKVYSEVVGIVADVFVEEGDVVTAGQAIVAMDTERLDQRIRDAKLQWEIAQINYENATNYSSLDASVKSAKTAYENASNDYEDSKVMFANGALSQKDLDSSKQKFDLAYNAYMEAINTKSNKSSNSKVLKLTAEKAKNEYDDLLLQKEKASIKTPMAGTVSKVDIKKYDMTVEGTPIAIIETVDDLEVLAHIGEYDINKIKVGMPAKITGYGVGDEQYEGKVTFVGSSAEVTQAGQSTEKSVLVKVEFDEKTEFKPNFTADLEIEYAKADEATVVPYETLLNIDKDIFVIKLVDGKAHKVKVELGVQGDLSVEIKSEEIKEGDQLILSPSMDIEEGMAVNLLGEGK</sequence>
<reference evidence="7 8" key="1">
    <citation type="submission" date="2020-11" db="EMBL/GenBank/DDBJ databases">
        <title>Fusibacter basophilias sp. nov.</title>
        <authorList>
            <person name="Qiu D."/>
        </authorList>
    </citation>
    <scope>NUCLEOTIDE SEQUENCE [LARGE SCALE GENOMIC DNA]</scope>
    <source>
        <strain evidence="7 8">Q10-2</strain>
    </source>
</reference>
<evidence type="ECO:0000259" key="5">
    <source>
        <dbReference type="Pfam" id="PF25989"/>
    </source>
</evidence>
<dbReference type="InterPro" id="IPR050465">
    <property type="entry name" value="UPF0194_transport"/>
</dbReference>
<comment type="caution">
    <text evidence="7">The sequence shown here is derived from an EMBL/GenBank/DDBJ whole genome shotgun (WGS) entry which is preliminary data.</text>
</comment>
<protein>
    <submittedName>
        <fullName evidence="7">HlyD family efflux transporter periplasmic adaptor subunit</fullName>
    </submittedName>
</protein>
<dbReference type="Gene3D" id="2.40.420.20">
    <property type="match status" value="1"/>
</dbReference>